<dbReference type="Proteomes" id="UP001138793">
    <property type="component" value="Unassembled WGS sequence"/>
</dbReference>
<evidence type="ECO:0008006" key="4">
    <source>
        <dbReference type="Google" id="ProtNLM"/>
    </source>
</evidence>
<dbReference type="SUPFAM" id="SSF56059">
    <property type="entry name" value="Glutathione synthetase ATP-binding domain-like"/>
    <property type="match status" value="1"/>
</dbReference>
<dbReference type="RefSeq" id="WP_149475099.1">
    <property type="nucleotide sequence ID" value="NZ_JAGGMB010000001.1"/>
</dbReference>
<evidence type="ECO:0000256" key="1">
    <source>
        <dbReference type="SAM" id="Coils"/>
    </source>
</evidence>
<gene>
    <name evidence="2" type="ORF">J2Z64_000377</name>
</gene>
<organism evidence="2 3">
    <name type="scientific">Oceanobacillus polygoni</name>
    <dbReference type="NCBI Taxonomy" id="1235259"/>
    <lineage>
        <taxon>Bacteria</taxon>
        <taxon>Bacillati</taxon>
        <taxon>Bacillota</taxon>
        <taxon>Bacilli</taxon>
        <taxon>Bacillales</taxon>
        <taxon>Bacillaceae</taxon>
        <taxon>Oceanobacillus</taxon>
    </lineage>
</organism>
<evidence type="ECO:0000313" key="2">
    <source>
        <dbReference type="EMBL" id="MBP2076166.1"/>
    </source>
</evidence>
<evidence type="ECO:0000313" key="3">
    <source>
        <dbReference type="Proteomes" id="UP001138793"/>
    </source>
</evidence>
<accession>A0A9X1CAS5</accession>
<protein>
    <recommendedName>
        <fullName evidence="4">Teichuronopeptide biosynthesis TupA-like protein</fullName>
    </recommendedName>
</protein>
<dbReference type="InterPro" id="IPR029465">
    <property type="entry name" value="ATPgrasp_TupA"/>
</dbReference>
<reference evidence="2" key="1">
    <citation type="submission" date="2021-03" db="EMBL/GenBank/DDBJ databases">
        <title>Genomic Encyclopedia of Type Strains, Phase IV (KMG-IV): sequencing the most valuable type-strain genomes for metagenomic binning, comparative biology and taxonomic classification.</title>
        <authorList>
            <person name="Goeker M."/>
        </authorList>
    </citation>
    <scope>NUCLEOTIDE SEQUENCE</scope>
    <source>
        <strain evidence="2">DSM 107338</strain>
    </source>
</reference>
<proteinExistence type="predicted"/>
<feature type="coiled-coil region" evidence="1">
    <location>
        <begin position="24"/>
        <end position="99"/>
    </location>
</feature>
<comment type="caution">
    <text evidence="2">The sequence shown here is derived from an EMBL/GenBank/DDBJ whole genome shotgun (WGS) entry which is preliminary data.</text>
</comment>
<keyword evidence="1" id="KW-0175">Coiled coil</keyword>
<sequence length="472" mass="54690">MNEENDNQIDVQKSLASIERERDNEELIKRLIKTEAAIKKAEADIKNSEKQIQHIEKSKTWKQTASIRKVLHTNQEPQIANLEKEIASIHHELSGAKEMINSLKIATAKLDYNHLWRMAKEKKDEGTLIELMEDVIEQKQTYDENYNHLLKAAARLFMNEKKAYKQLVYPKLLSGLKVEDIPEFMIRSGLSEEEISLKPASSYRASLNMRMREHQLIGTLPEMLLDDKKLAYRFMNRLNIRTPEVSDRSYTLEEIPEKNGIAIKPIDGAGARGVYLVYTNNDIIDIKQSKTIANWQVLRKNMERDIESGRVSRNEWFTEELILEDRDNKVPARDIKFYCFYGKVALILEIVRYPEIKYCWWTASGERIGTGKYDESLFKGKGVTNAEVEIAKAISAEIPSPFIRIDFLRSDEGLVFGEFTPKPGNYDEFDNPTDKWLGDYFIEAQGRLTNDLINGKEFIHYTNLEADVHTRD</sequence>
<dbReference type="OrthoDB" id="9791827at2"/>
<keyword evidence="3" id="KW-1185">Reference proteome</keyword>
<dbReference type="EMBL" id="JAGGMB010000001">
    <property type="protein sequence ID" value="MBP2076166.1"/>
    <property type="molecule type" value="Genomic_DNA"/>
</dbReference>
<name>A0A9X1CAS5_9BACI</name>
<dbReference type="Pfam" id="PF14305">
    <property type="entry name" value="ATPgrasp_TupA"/>
    <property type="match status" value="1"/>
</dbReference>
<dbReference type="AlphaFoldDB" id="A0A9X1CAS5"/>